<comment type="cofactor">
    <cofactor evidence="2">
        <name>Zn(2+)</name>
        <dbReference type="ChEBI" id="CHEBI:29105"/>
    </cofactor>
</comment>
<dbReference type="Gene3D" id="1.10.10.10">
    <property type="entry name" value="Winged helix-like DNA-binding domain superfamily/Winged helix DNA-binding domain"/>
    <property type="match status" value="1"/>
</dbReference>
<keyword evidence="6" id="KW-0227">DNA damage</keyword>
<dbReference type="SUPFAM" id="SSF52540">
    <property type="entry name" value="P-loop containing nucleoside triphosphate hydrolases"/>
    <property type="match status" value="1"/>
</dbReference>
<organism evidence="20 21">
    <name type="scientific">Anaerococcus groningensis</name>
    <dbReference type="NCBI Taxonomy" id="3115616"/>
    <lineage>
        <taxon>Bacteria</taxon>
        <taxon>Bacillati</taxon>
        <taxon>Bacillota</taxon>
        <taxon>Tissierellia</taxon>
        <taxon>Tissierellales</taxon>
        <taxon>Peptoniphilaceae</taxon>
        <taxon>Anaerococcus</taxon>
    </lineage>
</organism>
<dbReference type="Proteomes" id="UP001637993">
    <property type="component" value="Unassembled WGS sequence"/>
</dbReference>
<keyword evidence="4" id="KW-0479">Metal-binding</keyword>
<dbReference type="InterPro" id="IPR001650">
    <property type="entry name" value="Helicase_C-like"/>
</dbReference>
<keyword evidence="8 20" id="KW-0347">Helicase</keyword>
<dbReference type="PANTHER" id="PTHR13710">
    <property type="entry name" value="DNA HELICASE RECQ FAMILY MEMBER"/>
    <property type="match status" value="1"/>
</dbReference>
<evidence type="ECO:0000256" key="11">
    <source>
        <dbReference type="ARBA" id="ARBA00023125"/>
    </source>
</evidence>
<evidence type="ECO:0000256" key="7">
    <source>
        <dbReference type="ARBA" id="ARBA00022801"/>
    </source>
</evidence>
<dbReference type="PROSITE" id="PS51192">
    <property type="entry name" value="HELICASE_ATP_BIND_1"/>
    <property type="match status" value="1"/>
</dbReference>
<keyword evidence="7" id="KW-0378">Hydrolase</keyword>
<dbReference type="GO" id="GO:0004386">
    <property type="term" value="F:helicase activity"/>
    <property type="evidence" value="ECO:0007669"/>
    <property type="project" value="UniProtKB-KW"/>
</dbReference>
<name>A0ABW9N0A8_9FIRM</name>
<feature type="domain" description="Helicase C-terminal" evidence="19">
    <location>
        <begin position="205"/>
        <end position="362"/>
    </location>
</feature>
<dbReference type="NCBIfam" id="TIGR00614">
    <property type="entry name" value="recQ_fam"/>
    <property type="match status" value="1"/>
</dbReference>
<keyword evidence="9" id="KW-0862">Zinc</keyword>
<gene>
    <name evidence="20" type="primary">recQ</name>
    <name evidence="20" type="ORF">AB9Q04_04145</name>
</gene>
<dbReference type="SMART" id="SM00341">
    <property type="entry name" value="HRDC"/>
    <property type="match status" value="1"/>
</dbReference>
<dbReference type="SUPFAM" id="SSF47819">
    <property type="entry name" value="HRDC-like"/>
    <property type="match status" value="1"/>
</dbReference>
<dbReference type="EC" id="5.6.2.4" evidence="16"/>
<evidence type="ECO:0000256" key="6">
    <source>
        <dbReference type="ARBA" id="ARBA00022763"/>
    </source>
</evidence>
<evidence type="ECO:0000256" key="9">
    <source>
        <dbReference type="ARBA" id="ARBA00022833"/>
    </source>
</evidence>
<evidence type="ECO:0000256" key="16">
    <source>
        <dbReference type="NCBIfam" id="TIGR01389"/>
    </source>
</evidence>
<dbReference type="Pfam" id="PF16124">
    <property type="entry name" value="RecQ_Zn_bind"/>
    <property type="match status" value="1"/>
</dbReference>
<evidence type="ECO:0000256" key="5">
    <source>
        <dbReference type="ARBA" id="ARBA00022741"/>
    </source>
</evidence>
<accession>A0ABW9N0A8</accession>
<dbReference type="RefSeq" id="WP_410024114.1">
    <property type="nucleotide sequence ID" value="NZ_JBGMEG010000005.1"/>
</dbReference>
<dbReference type="SMART" id="SM00490">
    <property type="entry name" value="HELICc"/>
    <property type="match status" value="1"/>
</dbReference>
<sequence>MTENLLKENLKKYFGYESFRAGQEEIIKNILDGKDVLGVLPTGGGKSICYQLPALMMDGITLVISPLISLMKDQVDALNENGISASFINSTLTTDEYKQTLSDIRRGHVKLLYISPERLENNFFIEFIKNLNINFVAVDEAHCISQWGHDFRPAYKLIPSIYDVIGEIPVAAFTATATKEVRDDIIKNLELKDPFIKVTGFDRKNLTYIVEKPKDKLKFLKGYLKDHDDESGIIYASTRKKVDEVYKSLKKMGLDVCKYHAGLDESTRIKNQDDFIYERKKIIVATNAFGMGIDKSNVRYVIHYNMPKDMESYYQEAGRAGRDGEDADCILLYNAQDIIINKFLINQTNNFSFKKYQLEKLQTIINYVNTSNCLRGFILSYFGSEAMDYCDNCSNCLSEVDKTDATIDSQKILSCIYRLDQRYGSKTIVDCLKGSQNKNAREKNLSEVSTFGIMKENDDKYIKDLIGTLIADGYIRVSGGQYPILKLTEKSKEVLFDNEKVFVIENKADPVKEMEKSLRNIDPTDYDDKLFNHLKKVRLDLSKNRNIPPFIIFSDASLKDMATLKPQTEEEFLEVKGVGDKKLVQYGDIFIAEISEFLA</sequence>
<evidence type="ECO:0000256" key="1">
    <source>
        <dbReference type="ARBA" id="ARBA00001946"/>
    </source>
</evidence>
<evidence type="ECO:0000256" key="10">
    <source>
        <dbReference type="ARBA" id="ARBA00022840"/>
    </source>
</evidence>
<dbReference type="InterPro" id="IPR032284">
    <property type="entry name" value="RecQ_Zn-bd"/>
</dbReference>
<feature type="domain" description="HRDC" evidence="17">
    <location>
        <begin position="524"/>
        <end position="599"/>
    </location>
</feature>
<dbReference type="InterPro" id="IPR027417">
    <property type="entry name" value="P-loop_NTPase"/>
</dbReference>
<dbReference type="SMART" id="SM00487">
    <property type="entry name" value="DEXDc"/>
    <property type="match status" value="1"/>
</dbReference>
<keyword evidence="14" id="KW-0413">Isomerase</keyword>
<dbReference type="Pfam" id="PF00570">
    <property type="entry name" value="HRDC"/>
    <property type="match status" value="1"/>
</dbReference>
<evidence type="ECO:0000256" key="3">
    <source>
        <dbReference type="ARBA" id="ARBA00005446"/>
    </source>
</evidence>
<keyword evidence="11" id="KW-0238">DNA-binding</keyword>
<keyword evidence="10" id="KW-0067">ATP-binding</keyword>
<evidence type="ECO:0000256" key="13">
    <source>
        <dbReference type="ARBA" id="ARBA00023204"/>
    </source>
</evidence>
<dbReference type="PROSITE" id="PS51194">
    <property type="entry name" value="HELICASE_CTER"/>
    <property type="match status" value="1"/>
</dbReference>
<dbReference type="Gene3D" id="3.40.50.300">
    <property type="entry name" value="P-loop containing nucleotide triphosphate hydrolases"/>
    <property type="match status" value="2"/>
</dbReference>
<dbReference type="InterPro" id="IPR018982">
    <property type="entry name" value="RQC_domain"/>
</dbReference>
<dbReference type="Gene3D" id="1.10.150.80">
    <property type="entry name" value="HRDC domain"/>
    <property type="match status" value="1"/>
</dbReference>
<evidence type="ECO:0000313" key="20">
    <source>
        <dbReference type="EMBL" id="MFO3717543.1"/>
    </source>
</evidence>
<dbReference type="Pfam" id="PF09382">
    <property type="entry name" value="RQC"/>
    <property type="match status" value="1"/>
</dbReference>
<dbReference type="PROSITE" id="PS50967">
    <property type="entry name" value="HRDC"/>
    <property type="match status" value="1"/>
</dbReference>
<evidence type="ECO:0000256" key="14">
    <source>
        <dbReference type="ARBA" id="ARBA00023235"/>
    </source>
</evidence>
<dbReference type="SUPFAM" id="SSF46785">
    <property type="entry name" value="Winged helix' DNA-binding domain"/>
    <property type="match status" value="1"/>
</dbReference>
<keyword evidence="12" id="KW-0233">DNA recombination</keyword>
<dbReference type="InterPro" id="IPR014001">
    <property type="entry name" value="Helicase_ATP-bd"/>
</dbReference>
<protein>
    <recommendedName>
        <fullName evidence="16">DNA helicase RecQ</fullName>
        <ecNumber evidence="16">5.6.2.4</ecNumber>
    </recommendedName>
</protein>
<evidence type="ECO:0000256" key="4">
    <source>
        <dbReference type="ARBA" id="ARBA00022723"/>
    </source>
</evidence>
<dbReference type="InterPro" id="IPR044876">
    <property type="entry name" value="HRDC_dom_sf"/>
</dbReference>
<dbReference type="CDD" id="cd17920">
    <property type="entry name" value="DEXHc_RecQ"/>
    <property type="match status" value="1"/>
</dbReference>
<evidence type="ECO:0000259" key="18">
    <source>
        <dbReference type="PROSITE" id="PS51192"/>
    </source>
</evidence>
<dbReference type="Pfam" id="PF00270">
    <property type="entry name" value="DEAD"/>
    <property type="match status" value="1"/>
</dbReference>
<proteinExistence type="inferred from homology"/>
<dbReference type="PANTHER" id="PTHR13710:SF105">
    <property type="entry name" value="ATP-DEPENDENT DNA HELICASE Q1"/>
    <property type="match status" value="1"/>
</dbReference>
<keyword evidence="5" id="KW-0547">Nucleotide-binding</keyword>
<evidence type="ECO:0000256" key="8">
    <source>
        <dbReference type="ARBA" id="ARBA00022806"/>
    </source>
</evidence>
<dbReference type="InterPro" id="IPR036388">
    <property type="entry name" value="WH-like_DNA-bd_sf"/>
</dbReference>
<comment type="caution">
    <text evidence="20">The sequence shown here is derived from an EMBL/GenBank/DDBJ whole genome shotgun (WGS) entry which is preliminary data.</text>
</comment>
<dbReference type="InterPro" id="IPR010997">
    <property type="entry name" value="HRDC-like_sf"/>
</dbReference>
<keyword evidence="21" id="KW-1185">Reference proteome</keyword>
<evidence type="ECO:0000313" key="21">
    <source>
        <dbReference type="Proteomes" id="UP001637993"/>
    </source>
</evidence>
<dbReference type="SMART" id="SM00956">
    <property type="entry name" value="RQC"/>
    <property type="match status" value="1"/>
</dbReference>
<evidence type="ECO:0000256" key="12">
    <source>
        <dbReference type="ARBA" id="ARBA00023172"/>
    </source>
</evidence>
<comment type="cofactor">
    <cofactor evidence="1">
        <name>Mg(2+)</name>
        <dbReference type="ChEBI" id="CHEBI:18420"/>
    </cofactor>
</comment>
<dbReference type="InterPro" id="IPR006293">
    <property type="entry name" value="DNA_helicase_ATP-dep_RecQ_bac"/>
</dbReference>
<keyword evidence="13" id="KW-0234">DNA repair</keyword>
<dbReference type="InterPro" id="IPR004589">
    <property type="entry name" value="DNA_helicase_ATP-dep_RecQ"/>
</dbReference>
<evidence type="ECO:0000259" key="19">
    <source>
        <dbReference type="PROSITE" id="PS51194"/>
    </source>
</evidence>
<comment type="catalytic activity">
    <reaction evidence="15">
        <text>Couples ATP hydrolysis with the unwinding of duplex DNA by translocating in the 3'-5' direction.</text>
        <dbReference type="EC" id="5.6.2.4"/>
    </reaction>
</comment>
<dbReference type="InterPro" id="IPR002121">
    <property type="entry name" value="HRDC_dom"/>
</dbReference>
<evidence type="ECO:0000259" key="17">
    <source>
        <dbReference type="PROSITE" id="PS50967"/>
    </source>
</evidence>
<comment type="similarity">
    <text evidence="3">Belongs to the helicase family. RecQ subfamily.</text>
</comment>
<dbReference type="EMBL" id="JBGMEG010000005">
    <property type="protein sequence ID" value="MFO3717543.1"/>
    <property type="molecule type" value="Genomic_DNA"/>
</dbReference>
<evidence type="ECO:0000256" key="2">
    <source>
        <dbReference type="ARBA" id="ARBA00001947"/>
    </source>
</evidence>
<dbReference type="InterPro" id="IPR011545">
    <property type="entry name" value="DEAD/DEAH_box_helicase_dom"/>
</dbReference>
<dbReference type="NCBIfam" id="TIGR01389">
    <property type="entry name" value="recQ"/>
    <property type="match status" value="1"/>
</dbReference>
<evidence type="ECO:0000256" key="15">
    <source>
        <dbReference type="ARBA" id="ARBA00034617"/>
    </source>
</evidence>
<dbReference type="InterPro" id="IPR036390">
    <property type="entry name" value="WH_DNA-bd_sf"/>
</dbReference>
<reference evidence="20 21" key="1">
    <citation type="journal article" date="2025" name="Anaerobe">
        <title>Description of Anaerococcus kampingiae sp. nov., Anaerococcus groningensis sp. nov., Anaerococcus martiniensis sp. nov., and Anaerococcus cruorum sp. nov., isolated from human clinical specimens.</title>
        <authorList>
            <person name="Boiten K.E."/>
            <person name="Meijer J."/>
            <person name="van Wezel E.M."/>
            <person name="Veloo A.C.M."/>
        </authorList>
    </citation>
    <scope>NUCLEOTIDE SEQUENCE [LARGE SCALE GENOMIC DNA]</scope>
    <source>
        <strain evidence="20 21">ENR1011</strain>
    </source>
</reference>
<feature type="domain" description="Helicase ATP-binding" evidence="18">
    <location>
        <begin position="27"/>
        <end position="195"/>
    </location>
</feature>
<dbReference type="Pfam" id="PF00271">
    <property type="entry name" value="Helicase_C"/>
    <property type="match status" value="1"/>
</dbReference>
<dbReference type="CDD" id="cd18794">
    <property type="entry name" value="SF2_C_RecQ"/>
    <property type="match status" value="1"/>
</dbReference>